<sequence length="364" mass="38016">MANKKKKSGPSKYEIKRQKSLAASQLVNNSAILALTAPPSSGTVHATVPPNSNSDLSPPIVLPPQSPCPTHPIPSSSYGSEPQHRGDSPSINHVFVEDWSEDEDPDDEELEYDLAEEEYAGGSKFFTSPVNVTPLIPIAPVSEDPPSTIHSPASAQITAIAAPADSLLPIVVSPVDAQTTPGSFLTRETPALVVSPAPATSAPVGPVNGAASLATTATHVSAPAPSANTVKKSVFDRLGPQKDSPVVVCPEGNLPLNSAPILFEPELVSVSGVVDPVSSGWNIVQSKRIRRKTAPSKHRVRPSHVDHCTGPAVHAPVDSRGHRSPTGSHIQPGPNSNVLAGSRFDKGKFVVVSVAPRSSISWGF</sequence>
<keyword evidence="2" id="KW-1185">Reference proteome</keyword>
<gene>
    <name evidence="1" type="ORF">D5086_030419</name>
</gene>
<comment type="caution">
    <text evidence="1">The sequence shown here is derived from an EMBL/GenBank/DDBJ whole genome shotgun (WGS) entry which is preliminary data.</text>
</comment>
<evidence type="ECO:0000313" key="2">
    <source>
        <dbReference type="Proteomes" id="UP000309997"/>
    </source>
</evidence>
<name>A0ACC4APU3_POPAL</name>
<reference evidence="1 2" key="1">
    <citation type="journal article" date="2024" name="Plant Biotechnol. J.">
        <title>Genome and CRISPR/Cas9 system of a widespread forest tree (Populus alba) in the world.</title>
        <authorList>
            <person name="Liu Y.J."/>
            <person name="Jiang P.F."/>
            <person name="Han X.M."/>
            <person name="Li X.Y."/>
            <person name="Wang H.M."/>
            <person name="Wang Y.J."/>
            <person name="Wang X.X."/>
            <person name="Zeng Q.Y."/>
        </authorList>
    </citation>
    <scope>NUCLEOTIDE SEQUENCE [LARGE SCALE GENOMIC DNA]</scope>
    <source>
        <strain evidence="2">cv. PAL-ZL1</strain>
    </source>
</reference>
<organism evidence="1 2">
    <name type="scientific">Populus alba</name>
    <name type="common">White poplar</name>
    <dbReference type="NCBI Taxonomy" id="43335"/>
    <lineage>
        <taxon>Eukaryota</taxon>
        <taxon>Viridiplantae</taxon>
        <taxon>Streptophyta</taxon>
        <taxon>Embryophyta</taxon>
        <taxon>Tracheophyta</taxon>
        <taxon>Spermatophyta</taxon>
        <taxon>Magnoliopsida</taxon>
        <taxon>eudicotyledons</taxon>
        <taxon>Gunneridae</taxon>
        <taxon>Pentapetalae</taxon>
        <taxon>rosids</taxon>
        <taxon>fabids</taxon>
        <taxon>Malpighiales</taxon>
        <taxon>Salicaceae</taxon>
        <taxon>Saliceae</taxon>
        <taxon>Populus</taxon>
    </lineage>
</organism>
<accession>A0ACC4APU3</accession>
<dbReference type="Proteomes" id="UP000309997">
    <property type="component" value="Unassembled WGS sequence"/>
</dbReference>
<evidence type="ECO:0000313" key="1">
    <source>
        <dbReference type="EMBL" id="KAL3567768.1"/>
    </source>
</evidence>
<dbReference type="EMBL" id="RCHU02000017">
    <property type="protein sequence ID" value="KAL3567768.1"/>
    <property type="molecule type" value="Genomic_DNA"/>
</dbReference>
<protein>
    <submittedName>
        <fullName evidence="1">Uncharacterized protein</fullName>
    </submittedName>
</protein>
<proteinExistence type="predicted"/>